<protein>
    <recommendedName>
        <fullName evidence="4">Tripartite tricarboxylate transporter TctB family protein</fullName>
    </recommendedName>
</protein>
<evidence type="ECO:0000313" key="2">
    <source>
        <dbReference type="EMBL" id="MEN2788252.1"/>
    </source>
</evidence>
<name>A0ABU9XXH5_9SPHN</name>
<feature type="transmembrane region" description="Helical" evidence="1">
    <location>
        <begin position="169"/>
        <end position="186"/>
    </location>
</feature>
<feature type="transmembrane region" description="Helical" evidence="1">
    <location>
        <begin position="145"/>
        <end position="163"/>
    </location>
</feature>
<evidence type="ECO:0000256" key="1">
    <source>
        <dbReference type="SAM" id="Phobius"/>
    </source>
</evidence>
<keyword evidence="1" id="KW-1133">Transmembrane helix</keyword>
<organism evidence="2 3">
    <name type="scientific">Sphingomonas oligophenolica</name>
    <dbReference type="NCBI Taxonomy" id="301154"/>
    <lineage>
        <taxon>Bacteria</taxon>
        <taxon>Pseudomonadati</taxon>
        <taxon>Pseudomonadota</taxon>
        <taxon>Alphaproteobacteria</taxon>
        <taxon>Sphingomonadales</taxon>
        <taxon>Sphingomonadaceae</taxon>
        <taxon>Sphingomonas</taxon>
    </lineage>
</organism>
<feature type="transmembrane region" description="Helical" evidence="1">
    <location>
        <begin position="21"/>
        <end position="43"/>
    </location>
</feature>
<feature type="transmembrane region" description="Helical" evidence="1">
    <location>
        <begin position="120"/>
        <end position="138"/>
    </location>
</feature>
<keyword evidence="1" id="KW-0812">Transmembrane</keyword>
<feature type="transmembrane region" description="Helical" evidence="1">
    <location>
        <begin position="96"/>
        <end position="114"/>
    </location>
</feature>
<comment type="caution">
    <text evidence="2">The sequence shown here is derived from an EMBL/GenBank/DDBJ whole genome shotgun (WGS) entry which is preliminary data.</text>
</comment>
<proteinExistence type="predicted"/>
<dbReference type="EMBL" id="JBDIME010000001">
    <property type="protein sequence ID" value="MEN2788252.1"/>
    <property type="molecule type" value="Genomic_DNA"/>
</dbReference>
<evidence type="ECO:0000313" key="3">
    <source>
        <dbReference type="Proteomes" id="UP001419910"/>
    </source>
</evidence>
<sequence>MITRNEAVESLRDVERVSRRTHVASAYAVASPHLILWGLVWVGGYTGTGLTAPASWGWVWLPCIVAGAIGSAILGRRAARSGAAKPGGSANPNARSLLMALIIMLFMGSVYLVFKPSSMLPYLVFPALIMALTYALVGTFGLPRFTWIGAGIFVMVMLGYLLAPGLMSFWLAAAGGGGLILGGLWMRTI</sequence>
<dbReference type="Proteomes" id="UP001419910">
    <property type="component" value="Unassembled WGS sequence"/>
</dbReference>
<dbReference type="RefSeq" id="WP_343887851.1">
    <property type="nucleotide sequence ID" value="NZ_BAAAEH010000005.1"/>
</dbReference>
<keyword evidence="1" id="KW-0472">Membrane</keyword>
<keyword evidence="3" id="KW-1185">Reference proteome</keyword>
<reference evidence="2 3" key="1">
    <citation type="submission" date="2024-05" db="EMBL/GenBank/DDBJ databases">
        <authorList>
            <person name="Liu Q."/>
            <person name="Xin Y.-H."/>
        </authorList>
    </citation>
    <scope>NUCLEOTIDE SEQUENCE [LARGE SCALE GENOMIC DNA]</scope>
    <source>
        <strain evidence="2 3">CGMCC 1.10181</strain>
    </source>
</reference>
<feature type="transmembrane region" description="Helical" evidence="1">
    <location>
        <begin position="55"/>
        <end position="75"/>
    </location>
</feature>
<accession>A0ABU9XXH5</accession>
<evidence type="ECO:0008006" key="4">
    <source>
        <dbReference type="Google" id="ProtNLM"/>
    </source>
</evidence>
<gene>
    <name evidence="2" type="ORF">ABC974_01310</name>
</gene>